<dbReference type="PANTHER" id="PTHR48049">
    <property type="entry name" value="GLYCOSYLTRANSFERASE"/>
    <property type="match status" value="1"/>
</dbReference>
<comment type="caution">
    <text evidence="2">The sequence shown here is derived from an EMBL/GenBank/DDBJ whole genome shotgun (WGS) entry which is preliminary data.</text>
</comment>
<sequence>MMLPFFIDQGLNARLWGKKVGIEVPRDEQSGSFMRDSVAKSLKLVMVEEDGKAYRDGAKEFSATFRDRELQDRYMDTFLDYLEKHKKGNEFDQ</sequence>
<dbReference type="AlphaFoldDB" id="A0A2P6RPZ2"/>
<dbReference type="OMA" id="TVIMEAD"/>
<gene>
    <name evidence="2" type="ORF">RchiOBHm_Chr2g0111531</name>
</gene>
<name>A0A2P6RPZ2_ROSCH</name>
<dbReference type="InterPro" id="IPR050481">
    <property type="entry name" value="UDP-glycosyltransf_plant"/>
</dbReference>
<keyword evidence="1 2" id="KW-0328">Glycosyltransferase</keyword>
<reference evidence="2 3" key="1">
    <citation type="journal article" date="2018" name="Nat. Genet.">
        <title>The Rosa genome provides new insights in the design of modern roses.</title>
        <authorList>
            <person name="Bendahmane M."/>
        </authorList>
    </citation>
    <scope>NUCLEOTIDE SEQUENCE [LARGE SCALE GENOMIC DNA]</scope>
    <source>
        <strain evidence="3">cv. Old Blush</strain>
    </source>
</reference>
<dbReference type="Proteomes" id="UP000238479">
    <property type="component" value="Chromosome 2"/>
</dbReference>
<keyword evidence="3" id="KW-1185">Reference proteome</keyword>
<evidence type="ECO:0000313" key="2">
    <source>
        <dbReference type="EMBL" id="PRQ48512.1"/>
    </source>
</evidence>
<accession>A0A2P6RPZ2</accession>
<dbReference type="Gene3D" id="3.40.50.2000">
    <property type="entry name" value="Glycogen Phosphorylase B"/>
    <property type="match status" value="1"/>
</dbReference>
<evidence type="ECO:0000256" key="1">
    <source>
        <dbReference type="ARBA" id="ARBA00022676"/>
    </source>
</evidence>
<dbReference type="GO" id="GO:0102241">
    <property type="term" value="F:soyasaponin III rhamnosyltransferase activity"/>
    <property type="evidence" value="ECO:0007669"/>
    <property type="project" value="UniProtKB-EC"/>
</dbReference>
<dbReference type="SUPFAM" id="SSF53756">
    <property type="entry name" value="UDP-Glycosyltransferase/glycogen phosphorylase"/>
    <property type="match status" value="1"/>
</dbReference>
<organism evidence="2 3">
    <name type="scientific">Rosa chinensis</name>
    <name type="common">China rose</name>
    <dbReference type="NCBI Taxonomy" id="74649"/>
    <lineage>
        <taxon>Eukaryota</taxon>
        <taxon>Viridiplantae</taxon>
        <taxon>Streptophyta</taxon>
        <taxon>Embryophyta</taxon>
        <taxon>Tracheophyta</taxon>
        <taxon>Spermatophyta</taxon>
        <taxon>Magnoliopsida</taxon>
        <taxon>eudicotyledons</taxon>
        <taxon>Gunneridae</taxon>
        <taxon>Pentapetalae</taxon>
        <taxon>rosids</taxon>
        <taxon>fabids</taxon>
        <taxon>Rosales</taxon>
        <taxon>Rosaceae</taxon>
        <taxon>Rosoideae</taxon>
        <taxon>Rosoideae incertae sedis</taxon>
        <taxon>Rosa</taxon>
    </lineage>
</organism>
<dbReference type="EMBL" id="PDCK01000040">
    <property type="protein sequence ID" value="PRQ48512.1"/>
    <property type="molecule type" value="Genomic_DNA"/>
</dbReference>
<evidence type="ECO:0000313" key="3">
    <source>
        <dbReference type="Proteomes" id="UP000238479"/>
    </source>
</evidence>
<proteinExistence type="predicted"/>
<dbReference type="PANTHER" id="PTHR48049:SF60">
    <property type="entry name" value="UDP-GLYCOSYLTRANSFERASE 91B1"/>
    <property type="match status" value="1"/>
</dbReference>
<dbReference type="Gramene" id="PRQ48512">
    <property type="protein sequence ID" value="PRQ48512"/>
    <property type="gene ID" value="RchiOBHm_Chr2g0111531"/>
</dbReference>
<dbReference type="STRING" id="74649.A0A2P6RPZ2"/>
<keyword evidence="2" id="KW-0808">Transferase</keyword>
<protein>
    <submittedName>
        <fullName evidence="2">Putative soyasaponin III rhamnosyltransferase</fullName>
        <ecNumber evidence="2">2.4.1.273</ecNumber>
    </submittedName>
</protein>
<dbReference type="EC" id="2.4.1.273" evidence="2"/>
<dbReference type="GO" id="GO:0035251">
    <property type="term" value="F:UDP-glucosyltransferase activity"/>
    <property type="evidence" value="ECO:0007669"/>
    <property type="project" value="InterPro"/>
</dbReference>